<reference evidence="1 2" key="1">
    <citation type="submission" date="2017-03" db="EMBL/GenBank/DDBJ databases">
        <authorList>
            <person name="Afonso C.L."/>
            <person name="Miller P.J."/>
            <person name="Scott M.A."/>
            <person name="Spackman E."/>
            <person name="Goraichik I."/>
            <person name="Dimitrov K.M."/>
            <person name="Suarez D.L."/>
            <person name="Swayne D.E."/>
        </authorList>
    </citation>
    <scope>NUCLEOTIDE SEQUENCE [LARGE SCALE GENOMIC DNA]</scope>
    <source>
        <strain evidence="1 2">CECT 8287</strain>
    </source>
</reference>
<dbReference type="AlphaFoldDB" id="A0A1Y5T0C3"/>
<protein>
    <submittedName>
        <fullName evidence="1">Uncharacterized protein</fullName>
    </submittedName>
</protein>
<accession>A0A1Y5T0C3</accession>
<dbReference type="EMBL" id="FWFL01000006">
    <property type="protein sequence ID" value="SLN49111.1"/>
    <property type="molecule type" value="Genomic_DNA"/>
</dbReference>
<proteinExistence type="predicted"/>
<evidence type="ECO:0000313" key="1">
    <source>
        <dbReference type="EMBL" id="SLN49111.1"/>
    </source>
</evidence>
<gene>
    <name evidence="1" type="ORF">PEL8287_02565</name>
</gene>
<name>A0A1Y5T0C3_9RHOB</name>
<evidence type="ECO:0000313" key="2">
    <source>
        <dbReference type="Proteomes" id="UP000193827"/>
    </source>
</evidence>
<dbReference type="Proteomes" id="UP000193827">
    <property type="component" value="Unassembled WGS sequence"/>
</dbReference>
<keyword evidence="2" id="KW-1185">Reference proteome</keyword>
<sequence length="72" mass="8495">MTQEQYVIRIERNDPANRSMPKMECDPAFFKIAHAHTGHAHLFRRPRNRRRRGGCETTLMQEAKTTWINLDG</sequence>
<organism evidence="1 2">
    <name type="scientific">Roseovarius litorisediminis</name>
    <dbReference type="NCBI Taxonomy" id="1312363"/>
    <lineage>
        <taxon>Bacteria</taxon>
        <taxon>Pseudomonadati</taxon>
        <taxon>Pseudomonadota</taxon>
        <taxon>Alphaproteobacteria</taxon>
        <taxon>Rhodobacterales</taxon>
        <taxon>Roseobacteraceae</taxon>
        <taxon>Roseovarius</taxon>
    </lineage>
</organism>